<evidence type="ECO:0000256" key="1">
    <source>
        <dbReference type="ARBA" id="ARBA00001974"/>
    </source>
</evidence>
<dbReference type="EMBL" id="JBHSKG010000005">
    <property type="protein sequence ID" value="MFC5139040.1"/>
    <property type="molecule type" value="Genomic_DNA"/>
</dbReference>
<evidence type="ECO:0000313" key="7">
    <source>
        <dbReference type="EMBL" id="MFC5139040.1"/>
    </source>
</evidence>
<dbReference type="PROSITE" id="PS51384">
    <property type="entry name" value="FAD_FR"/>
    <property type="match status" value="1"/>
</dbReference>
<dbReference type="InterPro" id="IPR001709">
    <property type="entry name" value="Flavoprot_Pyr_Nucl_cyt_Rdtase"/>
</dbReference>
<evidence type="ECO:0000256" key="5">
    <source>
        <dbReference type="SAM" id="MobiDB-lite"/>
    </source>
</evidence>
<dbReference type="Proteomes" id="UP001596175">
    <property type="component" value="Unassembled WGS sequence"/>
</dbReference>
<evidence type="ECO:0000256" key="3">
    <source>
        <dbReference type="ARBA" id="ARBA00022827"/>
    </source>
</evidence>
<comment type="caution">
    <text evidence="7">The sequence shown here is derived from an EMBL/GenBank/DDBJ whole genome shotgun (WGS) entry which is preliminary data.</text>
</comment>
<keyword evidence="3" id="KW-0274">FAD</keyword>
<proteinExistence type="predicted"/>
<dbReference type="PANTHER" id="PTHR19384:SF17">
    <property type="entry name" value="NADPH--CYTOCHROME P450 REDUCTASE"/>
    <property type="match status" value="1"/>
</dbReference>
<dbReference type="Pfam" id="PF00667">
    <property type="entry name" value="FAD_binding_1"/>
    <property type="match status" value="1"/>
</dbReference>
<dbReference type="InterPro" id="IPR003097">
    <property type="entry name" value="CysJ-like_FAD-binding"/>
</dbReference>
<dbReference type="RefSeq" id="WP_378021231.1">
    <property type="nucleotide sequence ID" value="NZ_JBHSKG010000005.1"/>
</dbReference>
<keyword evidence="2" id="KW-0285">Flavoprotein</keyword>
<evidence type="ECO:0000313" key="8">
    <source>
        <dbReference type="Proteomes" id="UP001596175"/>
    </source>
</evidence>
<dbReference type="SUPFAM" id="SSF63380">
    <property type="entry name" value="Riboflavin synthase domain-like"/>
    <property type="match status" value="1"/>
</dbReference>
<keyword evidence="4" id="KW-0560">Oxidoreductase</keyword>
<dbReference type="Gene3D" id="2.40.30.10">
    <property type="entry name" value="Translation factors"/>
    <property type="match status" value="2"/>
</dbReference>
<dbReference type="InterPro" id="IPR017938">
    <property type="entry name" value="Riboflavin_synthase-like_b-brl"/>
</dbReference>
<dbReference type="InterPro" id="IPR023173">
    <property type="entry name" value="NADPH_Cyt_P450_Rdtase_alpha"/>
</dbReference>
<dbReference type="InterPro" id="IPR017927">
    <property type="entry name" value="FAD-bd_FR_type"/>
</dbReference>
<protein>
    <recommendedName>
        <fullName evidence="6">FAD-binding FR-type domain-containing protein</fullName>
    </recommendedName>
</protein>
<evidence type="ECO:0000256" key="2">
    <source>
        <dbReference type="ARBA" id="ARBA00022630"/>
    </source>
</evidence>
<evidence type="ECO:0000259" key="6">
    <source>
        <dbReference type="PROSITE" id="PS51384"/>
    </source>
</evidence>
<comment type="cofactor">
    <cofactor evidence="1">
        <name>FAD</name>
        <dbReference type="ChEBI" id="CHEBI:57692"/>
    </cofactor>
</comment>
<dbReference type="Gene3D" id="1.20.990.10">
    <property type="entry name" value="NADPH-cytochrome p450 Reductase, Chain A, domain 3"/>
    <property type="match status" value="1"/>
</dbReference>
<feature type="region of interest" description="Disordered" evidence="5">
    <location>
        <begin position="252"/>
        <end position="278"/>
    </location>
</feature>
<gene>
    <name evidence="7" type="ORF">ACFPK1_12430</name>
</gene>
<reference evidence="8" key="1">
    <citation type="journal article" date="2019" name="Int. J. Syst. Evol. Microbiol.">
        <title>The Global Catalogue of Microorganisms (GCM) 10K type strain sequencing project: providing services to taxonomists for standard genome sequencing and annotation.</title>
        <authorList>
            <consortium name="The Broad Institute Genomics Platform"/>
            <consortium name="The Broad Institute Genome Sequencing Center for Infectious Disease"/>
            <person name="Wu L."/>
            <person name="Ma J."/>
        </authorList>
    </citation>
    <scope>NUCLEOTIDE SEQUENCE [LARGE SCALE GENOMIC DNA]</scope>
    <source>
        <strain evidence="8">XZYJ18</strain>
    </source>
</reference>
<sequence length="278" mass="30104">MTAASAASTAAGPRLTMELENRRTASPVVRSFRAVPATVRVNRELTARAGTPGGRSVRHLEIALPAGVTYQVGDHLGVLPRNHVALLNRVTARFGLDAGQYVTLHARGGAPTHLPTGEPYPLLAVLAGCVELQDVATRPQLAAMAEHLPEGPARDELRDLAATTEDSRARYRERIAAPRRTFLELLEAHPDCTLPFVAFLDLLPALRPRYYSISSAPSVSEEPSVTVGVLDEPARSGQGRYLGVCSRHLAETRRAARSSSWSDDPRSPSTRRRTRTSP</sequence>
<feature type="compositionally biased region" description="Basic residues" evidence="5">
    <location>
        <begin position="269"/>
        <end position="278"/>
    </location>
</feature>
<dbReference type="PANTHER" id="PTHR19384">
    <property type="entry name" value="NITRIC OXIDE SYNTHASE-RELATED"/>
    <property type="match status" value="1"/>
</dbReference>
<evidence type="ECO:0000256" key="4">
    <source>
        <dbReference type="ARBA" id="ARBA00023002"/>
    </source>
</evidence>
<name>A0ABV9ZE55_9PSEU</name>
<dbReference type="PRINTS" id="PR00371">
    <property type="entry name" value="FPNCR"/>
</dbReference>
<organism evidence="7 8">
    <name type="scientific">Actinomycetospora rhizophila</name>
    <dbReference type="NCBI Taxonomy" id="1416876"/>
    <lineage>
        <taxon>Bacteria</taxon>
        <taxon>Bacillati</taxon>
        <taxon>Actinomycetota</taxon>
        <taxon>Actinomycetes</taxon>
        <taxon>Pseudonocardiales</taxon>
        <taxon>Pseudonocardiaceae</taxon>
        <taxon>Actinomycetospora</taxon>
    </lineage>
</organism>
<keyword evidence="8" id="KW-1185">Reference proteome</keyword>
<accession>A0ABV9ZE55</accession>
<feature type="domain" description="FAD-binding FR-type" evidence="6">
    <location>
        <begin position="32"/>
        <end position="278"/>
    </location>
</feature>